<sequence>MGLHVPYMAFIAKSTRQVGYIKRWGSPEIIREFFVDPSTMWKENFLGLCLARVEDDRTSVSICSAFDVDITSKVTEISINLIPVLSLYLLHQVLENHNHHIHAQTVNCSPLLTLATSITRHEDMIKLLKLNEAMFGYQLAMKSHMVLGSIKPSFSTLHAMTSVHSKANST</sequence>
<organism evidence="1 2">
    <name type="scientific">Canavalia gladiata</name>
    <name type="common">Sword bean</name>
    <name type="synonym">Dolichos gladiatus</name>
    <dbReference type="NCBI Taxonomy" id="3824"/>
    <lineage>
        <taxon>Eukaryota</taxon>
        <taxon>Viridiplantae</taxon>
        <taxon>Streptophyta</taxon>
        <taxon>Embryophyta</taxon>
        <taxon>Tracheophyta</taxon>
        <taxon>Spermatophyta</taxon>
        <taxon>Magnoliopsida</taxon>
        <taxon>eudicotyledons</taxon>
        <taxon>Gunneridae</taxon>
        <taxon>Pentapetalae</taxon>
        <taxon>rosids</taxon>
        <taxon>fabids</taxon>
        <taxon>Fabales</taxon>
        <taxon>Fabaceae</taxon>
        <taxon>Papilionoideae</taxon>
        <taxon>50 kb inversion clade</taxon>
        <taxon>NPAAA clade</taxon>
        <taxon>indigoferoid/millettioid clade</taxon>
        <taxon>Phaseoleae</taxon>
        <taxon>Canavalia</taxon>
    </lineage>
</organism>
<dbReference type="EMBL" id="JAYMYQ010000005">
    <property type="protein sequence ID" value="KAK7328221.1"/>
    <property type="molecule type" value="Genomic_DNA"/>
</dbReference>
<gene>
    <name evidence="1" type="ORF">VNO77_22323</name>
</gene>
<dbReference type="AlphaFoldDB" id="A0AAN9QAF9"/>
<protein>
    <submittedName>
        <fullName evidence="1">Uncharacterized protein</fullName>
    </submittedName>
</protein>
<dbReference type="Proteomes" id="UP001367508">
    <property type="component" value="Unassembled WGS sequence"/>
</dbReference>
<evidence type="ECO:0000313" key="2">
    <source>
        <dbReference type="Proteomes" id="UP001367508"/>
    </source>
</evidence>
<accession>A0AAN9QAF9</accession>
<evidence type="ECO:0000313" key="1">
    <source>
        <dbReference type="EMBL" id="KAK7328221.1"/>
    </source>
</evidence>
<proteinExistence type="predicted"/>
<name>A0AAN9QAF9_CANGL</name>
<keyword evidence="2" id="KW-1185">Reference proteome</keyword>
<reference evidence="1 2" key="1">
    <citation type="submission" date="2024-01" db="EMBL/GenBank/DDBJ databases">
        <title>The genomes of 5 underutilized Papilionoideae crops provide insights into root nodulation and disease resistanc.</title>
        <authorList>
            <person name="Jiang F."/>
        </authorList>
    </citation>
    <scope>NUCLEOTIDE SEQUENCE [LARGE SCALE GENOMIC DNA]</scope>
    <source>
        <strain evidence="1">LVBAO_FW01</strain>
        <tissue evidence="1">Leaves</tissue>
    </source>
</reference>
<comment type="caution">
    <text evidence="1">The sequence shown here is derived from an EMBL/GenBank/DDBJ whole genome shotgun (WGS) entry which is preliminary data.</text>
</comment>